<sequence length="1290" mass="140325">MSVLRAKGVLLATGNRKPEKSEWAATEHTSRAISDLDVPGGELAVAHGERGSLTFSPRVPDQHLPFVFPARATPISRLYSGRGGGIDPAKFDPHSCPEGSVQPSMYARATRVPTVFSLPVKERDGLHGEDTDFDAHEHDTRLITGLVALGERVYVRNPPRNWRTTEARNLLAFLTPHTGNLLPPATMAKKRRSLQSLFIPSDASHARTPSKESVASYSSTGSDSATPTPSHSPPPADLLDDDPFANLALPRVSPSAPPSTPVMAAPTPRSPLRETHNFSTDTLIPTLRSLAESPTPPPVPPKDDLPFTRPTTPRASSSEARPALARYVNMRSYDSQWAAFGARLPLEPWADEPATPNITAPPSTPSLSSVFELQEPVNSISAPPTPSTSCMPDFTSSLDYSSHPDYISAPDYSSNDSRSNSDEETEETTSSEEEELQIGESYAAAANVYLPSNLGLPDFEEPALSRRLSRVTQSPSRLQHSLSRMPSLARSSSSSSGSSSGLPTDASIDFGWDGYMAEEETSPAPTDLPSYPWGGRDRDSFTDAGRDSFLEGSPRSFRESFLSEGRDPFLADAPDSFSEYANFLAAARGSILLSNRDSYLTLPATPHASFCSSTSQDTLRPLSQFRMALARIADGDEPNNSTSSAEPSDAGEWGQAGGSGSGSAPMSSSAYAAAFASGSGAGRWRAGGQQGGGGAGGAGGEPPRRPTNIFSSASETESSSSSSSSSEDGDDVPLAQRIPGALRAQRTIRRKVREEREERRRERAAQKAQQHPVPAIPSTSQTQSASTSANHRAHPTRGQTMPVPAQDLTARLQHIQQAGFLHGPPPERAKTVRTARSFTDAHQAHAQVERSRTHVERSKSQVRSRSVAPRGEGAPVQRSKSHVRGGDAPVQRSKSQVRGAPEPVSPTAEPVPMPRVSVERGRSVRAAGSSELDRGRSVRRAPERQATVPMPPMPPVPAVPAAISAVTEQTRIFVGDRQRFHTVEVGPATRASDVIDVVAAEGVLDQWVGSGGWMLFEVAQDFGMERPIRPFEHVADVQAGWNKDKTVNTLVLKLTPLEIKLRPSSLPQASPVHGAYVEWESRRGKWTKRYLRLKEHGLWMSKRDNGKDAVLLCQLSNFDVYTVTRLYKAPKPFVFAIKSTDNLSYFEDTADYLHVFSCQPYDGEKWVEKIMLARLRPLPRAQCTLLDETRSSAARAEKHHLPSKSAAPRQRRACERLRAWLAIAQDLIVAIVSLGSRNLIHLVLVYPLWIFRRVRTVFSWFDRGSCVLLDSGSLSWRLHFIFALALPPYP</sequence>
<feature type="compositionally biased region" description="Basic and acidic residues" evidence="1">
    <location>
        <begin position="931"/>
        <end position="943"/>
    </location>
</feature>
<feature type="compositionally biased region" description="Polar residues" evidence="1">
    <location>
        <begin position="211"/>
        <end position="221"/>
    </location>
</feature>
<dbReference type="Gene3D" id="3.10.20.90">
    <property type="entry name" value="Phosphatidylinositol 3-kinase Catalytic Subunit, Chain A, domain 1"/>
    <property type="match status" value="1"/>
</dbReference>
<dbReference type="SMART" id="SM00233">
    <property type="entry name" value="PH"/>
    <property type="match status" value="1"/>
</dbReference>
<feature type="compositionally biased region" description="Low complexity" evidence="1">
    <location>
        <begin position="481"/>
        <end position="503"/>
    </location>
</feature>
<dbReference type="PANTHER" id="PTHR38700:SF1">
    <property type="entry name" value="PH DOMAIN-CONTAINING PROTEIN"/>
    <property type="match status" value="1"/>
</dbReference>
<dbReference type="EMBL" id="GL377304">
    <property type="protein sequence ID" value="EFI99802.1"/>
    <property type="molecule type" value="Genomic_DNA"/>
</dbReference>
<protein>
    <recommendedName>
        <fullName evidence="2">PH domain-containing protein</fullName>
    </recommendedName>
</protein>
<gene>
    <name evidence="3" type="ORF">SCHCODRAFT_256683</name>
</gene>
<feature type="region of interest" description="Disordered" evidence="1">
    <location>
        <begin position="633"/>
        <end position="667"/>
    </location>
</feature>
<evidence type="ECO:0000256" key="1">
    <source>
        <dbReference type="SAM" id="MobiDB-lite"/>
    </source>
</evidence>
<feature type="region of interest" description="Disordered" evidence="1">
    <location>
        <begin position="288"/>
        <end position="321"/>
    </location>
</feature>
<evidence type="ECO:0000313" key="4">
    <source>
        <dbReference type="Proteomes" id="UP000007431"/>
    </source>
</evidence>
<dbReference type="InterPro" id="IPR001849">
    <property type="entry name" value="PH_domain"/>
</dbReference>
<organism evidence="4">
    <name type="scientific">Schizophyllum commune (strain H4-8 / FGSC 9210)</name>
    <name type="common">Split gill fungus</name>
    <dbReference type="NCBI Taxonomy" id="578458"/>
    <lineage>
        <taxon>Eukaryota</taxon>
        <taxon>Fungi</taxon>
        <taxon>Dikarya</taxon>
        <taxon>Basidiomycota</taxon>
        <taxon>Agaricomycotina</taxon>
        <taxon>Agaricomycetes</taxon>
        <taxon>Agaricomycetidae</taxon>
        <taxon>Agaricales</taxon>
        <taxon>Schizophyllaceae</taxon>
        <taxon>Schizophyllum</taxon>
    </lineage>
</organism>
<feature type="compositionally biased region" description="Low complexity" evidence="1">
    <location>
        <begin position="711"/>
        <end position="726"/>
    </location>
</feature>
<feature type="compositionally biased region" description="Polar residues" evidence="1">
    <location>
        <begin position="309"/>
        <end position="319"/>
    </location>
</feature>
<dbReference type="HOGENOM" id="CLU_262311_0_0_1"/>
<feature type="region of interest" description="Disordered" evidence="1">
    <location>
        <begin position="680"/>
        <end position="802"/>
    </location>
</feature>
<dbReference type="OMA" id="RHETHAR"/>
<dbReference type="InterPro" id="IPR011993">
    <property type="entry name" value="PH-like_dom_sf"/>
</dbReference>
<accession>D8PY79</accession>
<dbReference type="InterPro" id="IPR029071">
    <property type="entry name" value="Ubiquitin-like_domsf"/>
</dbReference>
<dbReference type="PANTHER" id="PTHR38700">
    <property type="entry name" value="YALI0E22418P"/>
    <property type="match status" value="1"/>
</dbReference>
<feature type="compositionally biased region" description="Basic and acidic residues" evidence="1">
    <location>
        <begin position="752"/>
        <end position="765"/>
    </location>
</feature>
<dbReference type="SUPFAM" id="SSF54236">
    <property type="entry name" value="Ubiquitin-like"/>
    <property type="match status" value="1"/>
</dbReference>
<keyword evidence="4" id="KW-1185">Reference proteome</keyword>
<dbReference type="VEuPathDB" id="FungiDB:SCHCODRAFT_02664935"/>
<dbReference type="InParanoid" id="D8PY79"/>
<dbReference type="Pfam" id="PF21989">
    <property type="entry name" value="RA_2"/>
    <property type="match status" value="1"/>
</dbReference>
<evidence type="ECO:0000313" key="3">
    <source>
        <dbReference type="EMBL" id="EFI99802.1"/>
    </source>
</evidence>
<feature type="compositionally biased region" description="Basic and acidic residues" evidence="1">
    <location>
        <begin position="847"/>
        <end position="859"/>
    </location>
</feature>
<dbReference type="Gene3D" id="2.30.29.30">
    <property type="entry name" value="Pleckstrin-homology domain (PH domain)/Phosphotyrosine-binding domain (PTB)"/>
    <property type="match status" value="1"/>
</dbReference>
<feature type="compositionally biased region" description="Low complexity" evidence="1">
    <location>
        <begin position="778"/>
        <end position="789"/>
    </location>
</feature>
<dbReference type="STRING" id="578458.D8PY79"/>
<feature type="compositionally biased region" description="Gly residues" evidence="1">
    <location>
        <begin position="688"/>
        <end position="700"/>
    </location>
</feature>
<dbReference type="eggNOG" id="ENOG502S3MD">
    <property type="taxonomic scope" value="Eukaryota"/>
</dbReference>
<dbReference type="Proteomes" id="UP000007431">
    <property type="component" value="Unassembled WGS sequence"/>
</dbReference>
<feature type="region of interest" description="Disordered" evidence="1">
    <location>
        <begin position="518"/>
        <end position="537"/>
    </location>
</feature>
<feature type="region of interest" description="Disordered" evidence="1">
    <location>
        <begin position="819"/>
        <end position="956"/>
    </location>
</feature>
<feature type="compositionally biased region" description="Acidic residues" evidence="1">
    <location>
        <begin position="422"/>
        <end position="436"/>
    </location>
</feature>
<dbReference type="SUPFAM" id="SSF50729">
    <property type="entry name" value="PH domain-like"/>
    <property type="match status" value="1"/>
</dbReference>
<feature type="domain" description="PH" evidence="2">
    <location>
        <begin position="1071"/>
        <end position="1177"/>
    </location>
</feature>
<feature type="region of interest" description="Disordered" evidence="1">
    <location>
        <begin position="401"/>
        <end position="436"/>
    </location>
</feature>
<evidence type="ECO:0000259" key="2">
    <source>
        <dbReference type="SMART" id="SM00233"/>
    </source>
</evidence>
<feature type="region of interest" description="Disordered" evidence="1">
    <location>
        <begin position="199"/>
        <end position="276"/>
    </location>
</feature>
<proteinExistence type="predicted"/>
<reference evidence="3 4" key="1">
    <citation type="journal article" date="2010" name="Nat. Biotechnol.">
        <title>Genome sequence of the model mushroom Schizophyllum commune.</title>
        <authorList>
            <person name="Ohm R.A."/>
            <person name="de Jong J.F."/>
            <person name="Lugones L.G."/>
            <person name="Aerts A."/>
            <person name="Kothe E."/>
            <person name="Stajich J.E."/>
            <person name="de Vries R.P."/>
            <person name="Record E."/>
            <person name="Levasseur A."/>
            <person name="Baker S.E."/>
            <person name="Bartholomew K.A."/>
            <person name="Coutinho P.M."/>
            <person name="Erdmann S."/>
            <person name="Fowler T.J."/>
            <person name="Gathman A.C."/>
            <person name="Lombard V."/>
            <person name="Henrissat B."/>
            <person name="Knabe N."/>
            <person name="Kuees U."/>
            <person name="Lilly W.W."/>
            <person name="Lindquist E."/>
            <person name="Lucas S."/>
            <person name="Magnuson J.K."/>
            <person name="Piumi F."/>
            <person name="Raudaskoski M."/>
            <person name="Salamov A."/>
            <person name="Schmutz J."/>
            <person name="Schwarze F.W.M.R."/>
            <person name="vanKuyk P.A."/>
            <person name="Horton J.S."/>
            <person name="Grigoriev I.V."/>
            <person name="Woesten H.A.B."/>
        </authorList>
    </citation>
    <scope>NUCLEOTIDE SEQUENCE [LARGE SCALE GENOMIC DNA]</scope>
    <source>
        <strain evidence="4">H4-8 / FGSC 9210</strain>
    </source>
</reference>
<feature type="region of interest" description="Disordered" evidence="1">
    <location>
        <begin position="467"/>
        <end position="503"/>
    </location>
</feature>
<feature type="compositionally biased region" description="Polar residues" evidence="1">
    <location>
        <begin position="470"/>
        <end position="480"/>
    </location>
</feature>
<name>D8PY79_SCHCM</name>